<dbReference type="RefSeq" id="WP_063949351.1">
    <property type="nucleotide sequence ID" value="NZ_JBJDNA010000001.1"/>
</dbReference>
<evidence type="ECO:0000313" key="3">
    <source>
        <dbReference type="Proteomes" id="UP000077098"/>
    </source>
</evidence>
<evidence type="ECO:0000259" key="1">
    <source>
        <dbReference type="Pfam" id="PF08975"/>
    </source>
</evidence>
<accession>A0A176X7C0</accession>
<dbReference type="Proteomes" id="UP000077098">
    <property type="component" value="Unassembled WGS sequence"/>
</dbReference>
<dbReference type="EMBL" id="LXPS01000022">
    <property type="protein sequence ID" value="OAE43323.1"/>
    <property type="molecule type" value="Genomic_DNA"/>
</dbReference>
<dbReference type="SUPFAM" id="SSF55144">
    <property type="entry name" value="LigT-like"/>
    <property type="match status" value="1"/>
</dbReference>
<name>A0A176X7C0_AGRTU</name>
<sequence length="252" mass="28731">MHAPLVSNGLDYISAATHDQPPRHLGTRFNAGGEFLPEPGNTVVSHLVSGSQTEKAIIATRQRFMDMAEASQLAFTPVSSLHMTVFQGIIEFRRALPYWPENMPLDTPIDAMTDYYRDRLSAFPALPAFNMQVTGLRPTGLVMKGATVEDDRIVAVWRDEFAKLFGYRHPDHDTYEFHITLSYIIRWFEPESLPRWQAMLDEELEKLRAAAPVIEMRPPAFCEFKDMNHFKELLVFDKPAPVIPISETGPRR</sequence>
<dbReference type="InterPro" id="IPR009097">
    <property type="entry name" value="Cyclic_Pdiesterase"/>
</dbReference>
<gene>
    <name evidence="2" type="ORF">A7J57_03315</name>
</gene>
<comment type="caution">
    <text evidence="2">The sequence shown here is derived from an EMBL/GenBank/DDBJ whole genome shotgun (WGS) entry which is preliminary data.</text>
</comment>
<organism evidence="2 3">
    <name type="scientific">Agrobacterium tumefaciens</name>
    <dbReference type="NCBI Taxonomy" id="358"/>
    <lineage>
        <taxon>Bacteria</taxon>
        <taxon>Pseudomonadati</taxon>
        <taxon>Pseudomonadota</taxon>
        <taxon>Alphaproteobacteria</taxon>
        <taxon>Hyphomicrobiales</taxon>
        <taxon>Rhizobiaceae</taxon>
        <taxon>Rhizobium/Agrobacterium group</taxon>
        <taxon>Agrobacterium</taxon>
        <taxon>Agrobacterium tumefaciens complex</taxon>
    </lineage>
</organism>
<dbReference type="Pfam" id="PF08975">
    <property type="entry name" value="2H-phosphodiest"/>
    <property type="match status" value="1"/>
</dbReference>
<dbReference type="InterPro" id="IPR015069">
    <property type="entry name" value="2H-PEstase_DUF1868"/>
</dbReference>
<dbReference type="AlphaFoldDB" id="A0A176X7C0"/>
<dbReference type="PIRSF" id="PIRSF033949">
    <property type="entry name" value="Phosest_Mlr3352"/>
    <property type="match status" value="1"/>
</dbReference>
<dbReference type="InterPro" id="IPR012390">
    <property type="entry name" value="Pesterase_SP1827"/>
</dbReference>
<dbReference type="Gene3D" id="3.90.1140.10">
    <property type="entry name" value="Cyclic phosphodiesterase"/>
    <property type="match status" value="1"/>
</dbReference>
<feature type="domain" description="DUF1868" evidence="1">
    <location>
        <begin position="28"/>
        <end position="141"/>
    </location>
</feature>
<evidence type="ECO:0000313" key="2">
    <source>
        <dbReference type="EMBL" id="OAE43323.1"/>
    </source>
</evidence>
<reference evidence="2 3" key="1">
    <citation type="submission" date="2016-05" db="EMBL/GenBank/DDBJ databases">
        <authorList>
            <person name="Lavstsen T."/>
            <person name="Jespersen J.S."/>
        </authorList>
    </citation>
    <scope>NUCLEOTIDE SEQUENCE [LARGE SCALE GENOMIC DNA]</scope>
    <source>
        <strain evidence="2 3">KCJ1736</strain>
    </source>
</reference>
<protein>
    <recommendedName>
        <fullName evidence="1">DUF1868 domain-containing protein</fullName>
    </recommendedName>
</protein>
<proteinExistence type="predicted"/>